<dbReference type="InterPro" id="IPR036737">
    <property type="entry name" value="OmpA-like_sf"/>
</dbReference>
<reference evidence="7 8" key="1">
    <citation type="submission" date="2023-01" db="EMBL/GenBank/DDBJ databases">
        <title>Draft genome sequence of Nocardiopsis sp. RSe5-2 isolated from halophytes.</title>
        <authorList>
            <person name="Duangmal K."/>
            <person name="Chantavorakit T."/>
        </authorList>
    </citation>
    <scope>NUCLEOTIDE SEQUENCE [LARGE SCALE GENOMIC DNA]</scope>
    <source>
        <strain evidence="7 8">RSe5-2</strain>
    </source>
</reference>
<evidence type="ECO:0000256" key="3">
    <source>
        <dbReference type="ARBA" id="ARBA00023237"/>
    </source>
</evidence>
<evidence type="ECO:0000256" key="5">
    <source>
        <dbReference type="SAM" id="MobiDB-lite"/>
    </source>
</evidence>
<evidence type="ECO:0000256" key="1">
    <source>
        <dbReference type="ARBA" id="ARBA00004442"/>
    </source>
</evidence>
<comment type="subcellular location">
    <subcellularLocation>
        <location evidence="1">Cell outer membrane</location>
    </subcellularLocation>
</comment>
<accession>A0ABT4U3T8</accession>
<evidence type="ECO:0000256" key="4">
    <source>
        <dbReference type="PROSITE-ProRule" id="PRU00473"/>
    </source>
</evidence>
<dbReference type="Proteomes" id="UP001527866">
    <property type="component" value="Unassembled WGS sequence"/>
</dbReference>
<feature type="region of interest" description="Disordered" evidence="5">
    <location>
        <begin position="218"/>
        <end position="238"/>
    </location>
</feature>
<evidence type="ECO:0000256" key="2">
    <source>
        <dbReference type="ARBA" id="ARBA00023136"/>
    </source>
</evidence>
<protein>
    <submittedName>
        <fullName evidence="7">OmpA family protein</fullName>
    </submittedName>
</protein>
<dbReference type="PANTHER" id="PTHR30329">
    <property type="entry name" value="STATOR ELEMENT OF FLAGELLAR MOTOR COMPLEX"/>
    <property type="match status" value="1"/>
</dbReference>
<comment type="caution">
    <text evidence="7">The sequence shown here is derived from an EMBL/GenBank/DDBJ whole genome shotgun (WGS) entry which is preliminary data.</text>
</comment>
<dbReference type="RefSeq" id="WP_270685605.1">
    <property type="nucleotide sequence ID" value="NZ_JAQFWQ010000024.1"/>
</dbReference>
<keyword evidence="3" id="KW-0998">Cell outer membrane</keyword>
<dbReference type="SUPFAM" id="SSF103088">
    <property type="entry name" value="OmpA-like"/>
    <property type="match status" value="1"/>
</dbReference>
<feature type="region of interest" description="Disordered" evidence="5">
    <location>
        <begin position="256"/>
        <end position="291"/>
    </location>
</feature>
<evidence type="ECO:0000313" key="8">
    <source>
        <dbReference type="Proteomes" id="UP001527866"/>
    </source>
</evidence>
<dbReference type="InterPro" id="IPR006665">
    <property type="entry name" value="OmpA-like"/>
</dbReference>
<dbReference type="InterPro" id="IPR050330">
    <property type="entry name" value="Bact_OuterMem_StrucFunc"/>
</dbReference>
<dbReference type="InterPro" id="IPR006664">
    <property type="entry name" value="OMP_bac"/>
</dbReference>
<name>A0ABT4U3T8_9ACTN</name>
<organism evidence="7 8">
    <name type="scientific">Nocardiopsis endophytica</name>
    <dbReference type="NCBI Taxonomy" id="3018445"/>
    <lineage>
        <taxon>Bacteria</taxon>
        <taxon>Bacillati</taxon>
        <taxon>Actinomycetota</taxon>
        <taxon>Actinomycetes</taxon>
        <taxon>Streptosporangiales</taxon>
        <taxon>Nocardiopsidaceae</taxon>
        <taxon>Nocardiopsis</taxon>
    </lineage>
</organism>
<keyword evidence="8" id="KW-1185">Reference proteome</keyword>
<evidence type="ECO:0000313" key="7">
    <source>
        <dbReference type="EMBL" id="MDA2811144.1"/>
    </source>
</evidence>
<dbReference type="EMBL" id="JAQFWQ010000024">
    <property type="protein sequence ID" value="MDA2811144.1"/>
    <property type="molecule type" value="Genomic_DNA"/>
</dbReference>
<dbReference type="PRINTS" id="PR01021">
    <property type="entry name" value="OMPADOMAIN"/>
</dbReference>
<sequence>MATATTTSTFHKDKLQIDILSLERSGDTAVLTARVTNNDDEDAKVYDLFSTSNRFGGQYSTPDGISLIDAANYKRHLPLVEQEEEKCLCSTWDDTSSLAPGEDFEFWAAFPAPPEDVSSVSISTPVTANISGVPVSDGGDIDSEITEADTKDPEILNLDAYQENLEGDSDREQSGEETSIHLSADVLFEVNESELTGKADDTLEDVAKEIDGSSATTIKIDGHADDTGDDSINVPLSEDRAESVKKRLEGLVTRDGVEFETAGHGSEDPIASNSTEEGREKNRRVTVTFQK</sequence>
<dbReference type="Gene3D" id="3.30.1330.60">
    <property type="entry name" value="OmpA-like domain"/>
    <property type="match status" value="1"/>
</dbReference>
<evidence type="ECO:0000259" key="6">
    <source>
        <dbReference type="PROSITE" id="PS51123"/>
    </source>
</evidence>
<dbReference type="Pfam" id="PF00691">
    <property type="entry name" value="OmpA"/>
    <property type="match status" value="1"/>
</dbReference>
<dbReference type="PANTHER" id="PTHR30329:SF21">
    <property type="entry name" value="LIPOPROTEIN YIAD-RELATED"/>
    <property type="match status" value="1"/>
</dbReference>
<gene>
    <name evidence="7" type="ORF">O4J56_10895</name>
</gene>
<dbReference type="CDD" id="cd07185">
    <property type="entry name" value="OmpA_C-like"/>
    <property type="match status" value="1"/>
</dbReference>
<proteinExistence type="predicted"/>
<dbReference type="PROSITE" id="PS51123">
    <property type="entry name" value="OMPA_2"/>
    <property type="match status" value="1"/>
</dbReference>
<feature type="domain" description="OmpA-like" evidence="6">
    <location>
        <begin position="175"/>
        <end position="291"/>
    </location>
</feature>
<keyword evidence="2 4" id="KW-0472">Membrane</keyword>